<reference evidence="4 5" key="1">
    <citation type="submission" date="2024-09" db="EMBL/GenBank/DDBJ databases">
        <authorList>
            <person name="Sun Q."/>
            <person name="Mori K."/>
        </authorList>
    </citation>
    <scope>NUCLEOTIDE SEQUENCE [LARGE SCALE GENOMIC DNA]</scope>
    <source>
        <strain evidence="4 5">CCM 7759</strain>
    </source>
</reference>
<evidence type="ECO:0000256" key="1">
    <source>
        <dbReference type="ARBA" id="ARBA00022801"/>
    </source>
</evidence>
<keyword evidence="1" id="KW-0378">Hydrolase</keyword>
<feature type="chain" id="PRO_5046319456" evidence="2">
    <location>
        <begin position="23"/>
        <end position="238"/>
    </location>
</feature>
<proteinExistence type="predicted"/>
<dbReference type="EMBL" id="JBHLWN010000031">
    <property type="protein sequence ID" value="MFC0212636.1"/>
    <property type="molecule type" value="Genomic_DNA"/>
</dbReference>
<dbReference type="Pfam" id="PF01520">
    <property type="entry name" value="Amidase_3"/>
    <property type="match status" value="1"/>
</dbReference>
<dbReference type="Proteomes" id="UP001589776">
    <property type="component" value="Unassembled WGS sequence"/>
</dbReference>
<feature type="domain" description="MurNAc-LAA" evidence="3">
    <location>
        <begin position="119"/>
        <end position="228"/>
    </location>
</feature>
<dbReference type="PANTHER" id="PTHR30404">
    <property type="entry name" value="N-ACETYLMURAMOYL-L-ALANINE AMIDASE"/>
    <property type="match status" value="1"/>
</dbReference>
<gene>
    <name evidence="4" type="ORF">ACFFK0_09180</name>
</gene>
<dbReference type="PANTHER" id="PTHR30404:SF0">
    <property type="entry name" value="N-ACETYLMURAMOYL-L-ALANINE AMIDASE AMIC"/>
    <property type="match status" value="1"/>
</dbReference>
<evidence type="ECO:0000313" key="5">
    <source>
        <dbReference type="Proteomes" id="UP001589776"/>
    </source>
</evidence>
<protein>
    <submittedName>
        <fullName evidence="4">N-acetylmuramoyl-L-alanine amidase</fullName>
    </submittedName>
</protein>
<comment type="caution">
    <text evidence="4">The sequence shown here is derived from an EMBL/GenBank/DDBJ whole genome shotgun (WGS) entry which is preliminary data.</text>
</comment>
<dbReference type="InterPro" id="IPR050695">
    <property type="entry name" value="N-acetylmuramoyl_amidase_3"/>
</dbReference>
<evidence type="ECO:0000256" key="2">
    <source>
        <dbReference type="SAM" id="SignalP"/>
    </source>
</evidence>
<dbReference type="SMART" id="SM00646">
    <property type="entry name" value="Ami_3"/>
    <property type="match status" value="1"/>
</dbReference>
<dbReference type="InterPro" id="IPR002508">
    <property type="entry name" value="MurNAc-LAA_cat"/>
</dbReference>
<name>A0ABV6DJ18_9BACL</name>
<sequence length="238" mass="25547">MIVRAMFFALLFVISMLSGVTAAAPAVPAAPDVKASGLPSLPPVDVIIDAGHGGVDGGAVYGSLLEKDINLKLAVKLYTLLSGKGVHAVLNRTGDYALSEENRWLRIPSRHKRDLAQRTGLINALQPRLVVSIHLNVARSSSKRGPLIIHQRSEASRQAAALLQEALNRFYGTGTQPVLGKSYYLLNHSMRPTVIAELGYLTNGGDRAILTDPKQQDMLLAALASAIEQALLRLQNEG</sequence>
<keyword evidence="2" id="KW-0732">Signal</keyword>
<dbReference type="RefSeq" id="WP_377469838.1">
    <property type="nucleotide sequence ID" value="NZ_JBHLWN010000031.1"/>
</dbReference>
<organism evidence="4 5">
    <name type="scientific">Paenibacillus chartarius</name>
    <dbReference type="NCBI Taxonomy" id="747481"/>
    <lineage>
        <taxon>Bacteria</taxon>
        <taxon>Bacillati</taxon>
        <taxon>Bacillota</taxon>
        <taxon>Bacilli</taxon>
        <taxon>Bacillales</taxon>
        <taxon>Paenibacillaceae</taxon>
        <taxon>Paenibacillus</taxon>
    </lineage>
</organism>
<accession>A0ABV6DJ18</accession>
<dbReference type="SUPFAM" id="SSF53187">
    <property type="entry name" value="Zn-dependent exopeptidases"/>
    <property type="match status" value="1"/>
</dbReference>
<evidence type="ECO:0000259" key="3">
    <source>
        <dbReference type="SMART" id="SM00646"/>
    </source>
</evidence>
<dbReference type="Gene3D" id="3.40.630.40">
    <property type="entry name" value="Zn-dependent exopeptidases"/>
    <property type="match status" value="1"/>
</dbReference>
<dbReference type="CDD" id="cd02696">
    <property type="entry name" value="MurNAc-LAA"/>
    <property type="match status" value="1"/>
</dbReference>
<evidence type="ECO:0000313" key="4">
    <source>
        <dbReference type="EMBL" id="MFC0212636.1"/>
    </source>
</evidence>
<keyword evidence="5" id="KW-1185">Reference proteome</keyword>
<feature type="signal peptide" evidence="2">
    <location>
        <begin position="1"/>
        <end position="22"/>
    </location>
</feature>